<evidence type="ECO:0000313" key="3">
    <source>
        <dbReference type="EMBL" id="KAL2911775.1"/>
    </source>
</evidence>
<reference evidence="3 4" key="1">
    <citation type="submission" date="2023-09" db="EMBL/GenBank/DDBJ databases">
        <title>Pangenome analysis of Batrachochytrium dendrobatidis and related Chytrids.</title>
        <authorList>
            <person name="Yacoub M.N."/>
            <person name="Stajich J.E."/>
            <person name="James T.Y."/>
        </authorList>
    </citation>
    <scope>NUCLEOTIDE SEQUENCE [LARGE SCALE GENOMIC DNA]</scope>
    <source>
        <strain evidence="3 4">JEL0888</strain>
    </source>
</reference>
<evidence type="ECO:0000256" key="1">
    <source>
        <dbReference type="SAM" id="MobiDB-lite"/>
    </source>
</evidence>
<name>A0ABR4MWW9_9FUNG</name>
<comment type="caution">
    <text evidence="3">The sequence shown here is derived from an EMBL/GenBank/DDBJ whole genome shotgun (WGS) entry which is preliminary data.</text>
</comment>
<keyword evidence="2" id="KW-0472">Membrane</keyword>
<gene>
    <name evidence="3" type="ORF">HK105_208708</name>
</gene>
<proteinExistence type="predicted"/>
<sequence>MFPSVRRAALQQGQERARLARPTGSPGHSPDNAHRTPSPRRAASPRPPMRAELVGDSDSDGDFVSESSSLLRVRAGRSRRTAGATSGVASGLARMCGFGGRRSDGPTWRERLSYELDSSQLGRCWDLCDAVVNMCFVGTYIALITFARGRRAQDPPPPPPPQSLEDLDAVVSILLLVQWLPRLFISLDPARTAQTLFTAFSLVTTIPVIVSFSMQDRYKDSFLEGGAFVFLYPLRFWRLHLSISQCLRPGKNVLFRLSPVAHKAVNLGLSIFNTLFTVTAWVHICLYVFQRYYDLSFFDVFYTIA</sequence>
<feature type="transmembrane region" description="Helical" evidence="2">
    <location>
        <begin position="196"/>
        <end position="214"/>
    </location>
</feature>
<feature type="non-terminal residue" evidence="3">
    <location>
        <position position="305"/>
    </location>
</feature>
<keyword evidence="2" id="KW-0812">Transmembrane</keyword>
<feature type="compositionally biased region" description="Low complexity" evidence="1">
    <location>
        <begin position="35"/>
        <end position="54"/>
    </location>
</feature>
<accession>A0ABR4MWW9</accession>
<evidence type="ECO:0000313" key="4">
    <source>
        <dbReference type="Proteomes" id="UP001527925"/>
    </source>
</evidence>
<keyword evidence="4" id="KW-1185">Reference proteome</keyword>
<keyword evidence="2" id="KW-1133">Transmembrane helix</keyword>
<protein>
    <submittedName>
        <fullName evidence="3">Uncharacterized protein</fullName>
    </submittedName>
</protein>
<feature type="transmembrane region" description="Helical" evidence="2">
    <location>
        <begin position="264"/>
        <end position="289"/>
    </location>
</feature>
<organism evidence="3 4">
    <name type="scientific">Polyrhizophydium stewartii</name>
    <dbReference type="NCBI Taxonomy" id="2732419"/>
    <lineage>
        <taxon>Eukaryota</taxon>
        <taxon>Fungi</taxon>
        <taxon>Fungi incertae sedis</taxon>
        <taxon>Chytridiomycota</taxon>
        <taxon>Chytridiomycota incertae sedis</taxon>
        <taxon>Chytridiomycetes</taxon>
        <taxon>Rhizophydiales</taxon>
        <taxon>Rhizophydiales incertae sedis</taxon>
        <taxon>Polyrhizophydium</taxon>
    </lineage>
</organism>
<dbReference type="EMBL" id="JADGIZ020000087">
    <property type="protein sequence ID" value="KAL2911775.1"/>
    <property type="molecule type" value="Genomic_DNA"/>
</dbReference>
<dbReference type="Proteomes" id="UP001527925">
    <property type="component" value="Unassembled WGS sequence"/>
</dbReference>
<feature type="region of interest" description="Disordered" evidence="1">
    <location>
        <begin position="1"/>
        <end position="65"/>
    </location>
</feature>
<evidence type="ECO:0000256" key="2">
    <source>
        <dbReference type="SAM" id="Phobius"/>
    </source>
</evidence>